<evidence type="ECO:0000256" key="5">
    <source>
        <dbReference type="ARBA" id="ARBA00022643"/>
    </source>
</evidence>
<dbReference type="OrthoDB" id="341208at2"/>
<evidence type="ECO:0000256" key="10">
    <source>
        <dbReference type="ARBA" id="ARBA00022840"/>
    </source>
</evidence>
<dbReference type="SUPFAM" id="SSF55781">
    <property type="entry name" value="GAF domain-like"/>
    <property type="match status" value="1"/>
</dbReference>
<keyword evidence="8" id="KW-0547">Nucleotide-binding</keyword>
<feature type="domain" description="PAC" evidence="13">
    <location>
        <begin position="251"/>
        <end position="304"/>
    </location>
</feature>
<dbReference type="PANTHER" id="PTHR41523:SF8">
    <property type="entry name" value="ETHYLENE RESPONSE SENSOR PROTEIN"/>
    <property type="match status" value="1"/>
</dbReference>
<dbReference type="InterPro" id="IPR029016">
    <property type="entry name" value="GAF-like_dom_sf"/>
</dbReference>
<evidence type="ECO:0000256" key="7">
    <source>
        <dbReference type="ARBA" id="ARBA00022737"/>
    </source>
</evidence>
<proteinExistence type="predicted"/>
<dbReference type="EMBL" id="RCZP01000042">
    <property type="protein sequence ID" value="TPG46058.1"/>
    <property type="molecule type" value="Genomic_DNA"/>
</dbReference>
<dbReference type="InterPro" id="IPR011102">
    <property type="entry name" value="Sig_transdc_His_kinase_HWE"/>
</dbReference>
<evidence type="ECO:0000256" key="3">
    <source>
        <dbReference type="ARBA" id="ARBA00022553"/>
    </source>
</evidence>
<dbReference type="InterPro" id="IPR000700">
    <property type="entry name" value="PAS-assoc_C"/>
</dbReference>
<evidence type="ECO:0000256" key="9">
    <source>
        <dbReference type="ARBA" id="ARBA00022777"/>
    </source>
</evidence>
<dbReference type="GO" id="GO:0006355">
    <property type="term" value="P:regulation of DNA-templated transcription"/>
    <property type="evidence" value="ECO:0007669"/>
    <property type="project" value="InterPro"/>
</dbReference>
<accession>A0A502F9H8</accession>
<sequence length="506" mass="55419">MSDFAGMLKRQKILGDFGEFALRSEDLDQVLHEACRLISEALGTDRAKILEILPAERQLFVRAGVGWDAGIVGELRISMEEHSSESFAINSGGPVITQDMSREDRFEVPSFMRDAGVVALVNVPIFLPGQHAFGLLQVDDIRPREFGEHDISFLRTYSAILGPLINRLLVVGTLRSSEERFRLTVAAALDYAIFTTDAMDRITDWLPGAQAVFGWTAEEAVGQPAALIFTPEDRENNVPEWEVETARREGVAPNVRWHLRKDGVRVFIEGSTTALRGDDGRIQGYIKIGQDVTARKADEERQTLLMREVDHRAKNALSVVNAALRLTRAPDLPSYVKAIEGRIDALVRAQTLLADDRWDGADLLTLLRGELATFLDVEAGDEAQVEAVGPSVRLPAGAAQPLGMAIHELATNAMKYGGLSTPAGRVAIHWTKEGWPTEMLRLCWLESGGPPVEGPPEKRGFGTRVLDGTVRGQLRGAVSLAWHASGLVCQIEVPLSPGPQRCSVGR</sequence>
<dbReference type="NCBIfam" id="TIGR00229">
    <property type="entry name" value="sensory_box"/>
    <property type="match status" value="1"/>
</dbReference>
<keyword evidence="6" id="KW-0808">Transferase</keyword>
<evidence type="ECO:0000313" key="15">
    <source>
        <dbReference type="Proteomes" id="UP000317078"/>
    </source>
</evidence>
<dbReference type="InterPro" id="IPR013767">
    <property type="entry name" value="PAS_fold"/>
</dbReference>
<evidence type="ECO:0000256" key="6">
    <source>
        <dbReference type="ARBA" id="ARBA00022679"/>
    </source>
</evidence>
<dbReference type="Pfam" id="PF07536">
    <property type="entry name" value="HWE_HK"/>
    <property type="match status" value="1"/>
</dbReference>
<keyword evidence="3" id="KW-0597">Phosphoprotein</keyword>
<dbReference type="Gene3D" id="3.30.450.40">
    <property type="match status" value="1"/>
</dbReference>
<dbReference type="InterPro" id="IPR003018">
    <property type="entry name" value="GAF"/>
</dbReference>
<dbReference type="Gene3D" id="3.30.450.20">
    <property type="entry name" value="PAS domain"/>
    <property type="match status" value="1"/>
</dbReference>
<keyword evidence="4" id="KW-0285">Flavoprotein</keyword>
<dbReference type="GO" id="GO:0004673">
    <property type="term" value="F:protein histidine kinase activity"/>
    <property type="evidence" value="ECO:0007669"/>
    <property type="project" value="UniProtKB-EC"/>
</dbReference>
<keyword evidence="15" id="KW-1185">Reference proteome</keyword>
<comment type="caution">
    <text evidence="14">The sequence shown here is derived from an EMBL/GenBank/DDBJ whole genome shotgun (WGS) entry which is preliminary data.</text>
</comment>
<evidence type="ECO:0000256" key="11">
    <source>
        <dbReference type="ARBA" id="ARBA00023026"/>
    </source>
</evidence>
<evidence type="ECO:0000313" key="14">
    <source>
        <dbReference type="EMBL" id="TPG46058.1"/>
    </source>
</evidence>
<dbReference type="PROSITE" id="PS50112">
    <property type="entry name" value="PAS"/>
    <property type="match status" value="1"/>
</dbReference>
<dbReference type="RefSeq" id="WP_140886516.1">
    <property type="nucleotide sequence ID" value="NZ_RCZP01000042.1"/>
</dbReference>
<dbReference type="CDD" id="cd00130">
    <property type="entry name" value="PAS"/>
    <property type="match status" value="1"/>
</dbReference>
<keyword evidence="9" id="KW-0418">Kinase</keyword>
<organism evidence="14 15">
    <name type="scientific">Muricoccus nepalensis</name>
    <dbReference type="NCBI Taxonomy" id="1854500"/>
    <lineage>
        <taxon>Bacteria</taxon>
        <taxon>Pseudomonadati</taxon>
        <taxon>Pseudomonadota</taxon>
        <taxon>Alphaproteobacteria</taxon>
        <taxon>Acetobacterales</taxon>
        <taxon>Roseomonadaceae</taxon>
        <taxon>Muricoccus</taxon>
    </lineage>
</organism>
<gene>
    <name evidence="14" type="ORF">EAH89_25370</name>
</gene>
<dbReference type="PANTHER" id="PTHR41523">
    <property type="entry name" value="TWO-COMPONENT SYSTEM SENSOR PROTEIN"/>
    <property type="match status" value="1"/>
</dbReference>
<keyword evidence="10" id="KW-0067">ATP-binding</keyword>
<dbReference type="SUPFAM" id="SSF55785">
    <property type="entry name" value="PYP-like sensor domain (PAS domain)"/>
    <property type="match status" value="1"/>
</dbReference>
<dbReference type="PROSITE" id="PS50113">
    <property type="entry name" value="PAC"/>
    <property type="match status" value="1"/>
</dbReference>
<dbReference type="SMART" id="SM00065">
    <property type="entry name" value="GAF"/>
    <property type="match status" value="1"/>
</dbReference>
<evidence type="ECO:0000256" key="1">
    <source>
        <dbReference type="ARBA" id="ARBA00000085"/>
    </source>
</evidence>
<dbReference type="Pfam" id="PF00989">
    <property type="entry name" value="PAS"/>
    <property type="match status" value="1"/>
</dbReference>
<evidence type="ECO:0000256" key="4">
    <source>
        <dbReference type="ARBA" id="ARBA00022630"/>
    </source>
</evidence>
<feature type="domain" description="PAS" evidence="12">
    <location>
        <begin position="177"/>
        <end position="235"/>
    </location>
</feature>
<dbReference type="SMART" id="SM00911">
    <property type="entry name" value="HWE_HK"/>
    <property type="match status" value="1"/>
</dbReference>
<dbReference type="Pfam" id="PF01590">
    <property type="entry name" value="GAF"/>
    <property type="match status" value="1"/>
</dbReference>
<dbReference type="EC" id="2.7.13.3" evidence="2"/>
<comment type="catalytic activity">
    <reaction evidence="1">
        <text>ATP + protein L-histidine = ADP + protein N-phospho-L-histidine.</text>
        <dbReference type="EC" id="2.7.13.3"/>
    </reaction>
</comment>
<reference evidence="14 15" key="1">
    <citation type="journal article" date="2019" name="Environ. Microbiol.">
        <title>Species interactions and distinct microbial communities in high Arctic permafrost affected cryosols are associated with the CH4 and CO2 gas fluxes.</title>
        <authorList>
            <person name="Altshuler I."/>
            <person name="Hamel J."/>
            <person name="Turney S."/>
            <person name="Magnuson E."/>
            <person name="Levesque R."/>
            <person name="Greer C."/>
            <person name="Whyte L.G."/>
        </authorList>
    </citation>
    <scope>NUCLEOTIDE SEQUENCE [LARGE SCALE GENOMIC DNA]</scope>
    <source>
        <strain evidence="14 15">S9.3B</strain>
    </source>
</reference>
<dbReference type="InterPro" id="IPR000014">
    <property type="entry name" value="PAS"/>
</dbReference>
<dbReference type="InterPro" id="IPR035965">
    <property type="entry name" value="PAS-like_dom_sf"/>
</dbReference>
<dbReference type="AlphaFoldDB" id="A0A502F9H8"/>
<dbReference type="Proteomes" id="UP000317078">
    <property type="component" value="Unassembled WGS sequence"/>
</dbReference>
<dbReference type="InterPro" id="IPR036890">
    <property type="entry name" value="HATPase_C_sf"/>
</dbReference>
<evidence type="ECO:0000256" key="8">
    <source>
        <dbReference type="ARBA" id="ARBA00022741"/>
    </source>
</evidence>
<dbReference type="GO" id="GO:0005524">
    <property type="term" value="F:ATP binding"/>
    <property type="evidence" value="ECO:0007669"/>
    <property type="project" value="UniProtKB-KW"/>
</dbReference>
<evidence type="ECO:0000259" key="13">
    <source>
        <dbReference type="PROSITE" id="PS50113"/>
    </source>
</evidence>
<keyword evidence="5" id="KW-0288">FMN</keyword>
<name>A0A502F9H8_9PROT</name>
<protein>
    <recommendedName>
        <fullName evidence="2">histidine kinase</fullName>
        <ecNumber evidence="2">2.7.13.3</ecNumber>
    </recommendedName>
</protein>
<keyword evidence="7" id="KW-0677">Repeat</keyword>
<keyword evidence="11" id="KW-0843">Virulence</keyword>
<dbReference type="Gene3D" id="3.30.565.10">
    <property type="entry name" value="Histidine kinase-like ATPase, C-terminal domain"/>
    <property type="match status" value="1"/>
</dbReference>
<evidence type="ECO:0000256" key="2">
    <source>
        <dbReference type="ARBA" id="ARBA00012438"/>
    </source>
</evidence>
<evidence type="ECO:0000259" key="12">
    <source>
        <dbReference type="PROSITE" id="PS50112"/>
    </source>
</evidence>